<evidence type="ECO:0000313" key="2">
    <source>
        <dbReference type="Proteomes" id="UP000829398"/>
    </source>
</evidence>
<dbReference type="Proteomes" id="UP000829398">
    <property type="component" value="Chromosome 5"/>
</dbReference>
<name>A0ACB8KRP3_CITSI</name>
<comment type="caution">
    <text evidence="1">The sequence shown here is derived from an EMBL/GenBank/DDBJ whole genome shotgun (WGS) entry which is preliminary data.</text>
</comment>
<accession>A0ACB8KRP3</accession>
<sequence length="488" mass="54389">MFQDSSAFVRRKFLDKTHKWLKAHAIPIKYACAFALATSDCQKDLRDDSFKYMAEFIKDYSIEARVRRNSAVQGVSNTDYPAYVVVFLIHILAHDRGFPPEDCKDEGIIAQFFCPLFSLLQTLLNPSIVDGDMGLVNDAVLYLLTIFRAIKKAEDAVDAHRTPKLHMLADIGISIVKELNHNVIASRAVGRILLPLSLYQVSLARKNGEANSECLSQSYFEQSFVETVVHVFKSHISLPGKTLPKRNKKRQEGSEHSVATYPTLNLVACKQFDLTSSGMIKPKNKEVKQENSMRYKTKGAHLATALVDKPIQCSTVECKNGASKDSQVSCQNMERTTISLKENVRPVSSIVTADPSINNRAEFKEPCGVNIANGSGDFKLLCLDSRSCETICGDSLSEREVLLEEDLNTLHSRHGNLHKTVDTFKDNSAQQLIALSKQEDGLFCGRTVLLTGSAKGKRGRKVWEDTSASEVVNINDDAVTRRSQRRKV</sequence>
<proteinExistence type="predicted"/>
<evidence type="ECO:0000313" key="1">
    <source>
        <dbReference type="EMBL" id="KAH9756985.1"/>
    </source>
</evidence>
<reference evidence="2" key="1">
    <citation type="journal article" date="2023" name="Hortic. Res.">
        <title>A chromosome-level phased genome enabling allele-level studies in sweet orange: a case study on citrus Huanglongbing tolerance.</title>
        <authorList>
            <person name="Wu B."/>
            <person name="Yu Q."/>
            <person name="Deng Z."/>
            <person name="Duan Y."/>
            <person name="Luo F."/>
            <person name="Gmitter F. Jr."/>
        </authorList>
    </citation>
    <scope>NUCLEOTIDE SEQUENCE [LARGE SCALE GENOMIC DNA]</scope>
    <source>
        <strain evidence="2">cv. Valencia</strain>
    </source>
</reference>
<organism evidence="1 2">
    <name type="scientific">Citrus sinensis</name>
    <name type="common">Sweet orange</name>
    <name type="synonym">Citrus aurantium var. sinensis</name>
    <dbReference type="NCBI Taxonomy" id="2711"/>
    <lineage>
        <taxon>Eukaryota</taxon>
        <taxon>Viridiplantae</taxon>
        <taxon>Streptophyta</taxon>
        <taxon>Embryophyta</taxon>
        <taxon>Tracheophyta</taxon>
        <taxon>Spermatophyta</taxon>
        <taxon>Magnoliopsida</taxon>
        <taxon>eudicotyledons</taxon>
        <taxon>Gunneridae</taxon>
        <taxon>Pentapetalae</taxon>
        <taxon>rosids</taxon>
        <taxon>malvids</taxon>
        <taxon>Sapindales</taxon>
        <taxon>Rutaceae</taxon>
        <taxon>Aurantioideae</taxon>
        <taxon>Citrus</taxon>
    </lineage>
</organism>
<dbReference type="EMBL" id="CM039174">
    <property type="protein sequence ID" value="KAH9756985.1"/>
    <property type="molecule type" value="Genomic_DNA"/>
</dbReference>
<gene>
    <name evidence="1" type="ORF">KPL71_016253</name>
</gene>
<protein>
    <submittedName>
        <fullName evidence="1">ARM repeat superfamily protein</fullName>
    </submittedName>
</protein>
<keyword evidence="2" id="KW-1185">Reference proteome</keyword>